<gene>
    <name evidence="1" type="ORF">EDD80_104234</name>
</gene>
<accession>A0A4R3KSP4</accession>
<evidence type="ECO:0000313" key="2">
    <source>
        <dbReference type="Proteomes" id="UP000295807"/>
    </source>
</evidence>
<dbReference type="RefSeq" id="WP_132128961.1">
    <property type="nucleotide sequence ID" value="NZ_CP042432.1"/>
</dbReference>
<keyword evidence="2" id="KW-1185">Reference proteome</keyword>
<proteinExistence type="predicted"/>
<organism evidence="1 2">
    <name type="scientific">Anseongella ginsenosidimutans</name>
    <dbReference type="NCBI Taxonomy" id="496056"/>
    <lineage>
        <taxon>Bacteria</taxon>
        <taxon>Pseudomonadati</taxon>
        <taxon>Bacteroidota</taxon>
        <taxon>Sphingobacteriia</taxon>
        <taxon>Sphingobacteriales</taxon>
        <taxon>Sphingobacteriaceae</taxon>
        <taxon>Anseongella</taxon>
    </lineage>
</organism>
<protein>
    <recommendedName>
        <fullName evidence="3">Outer membrane protein with beta-barrel domain</fullName>
    </recommendedName>
</protein>
<evidence type="ECO:0000313" key="1">
    <source>
        <dbReference type="EMBL" id="TCS87883.1"/>
    </source>
</evidence>
<dbReference type="Proteomes" id="UP000295807">
    <property type="component" value="Unassembled WGS sequence"/>
</dbReference>
<name>A0A4R3KSP4_9SPHI</name>
<sequence length="185" mass="20778">MRNLLTKLAFCLIIILTSTFSGRLLAQEGGSRYARESERPPKKVFWGANLGLLIGTYTNIGIGPYVGYGITPTTDIGGGPFFQYAAYRRKGYASYGARAFVRQKVISNFFAQAEYEFLNTEDPEAIVLEPDTERIDVNSLLLGAGYYGSIGRRTRMHLALLFNVLDNGFKPYRDPVIRIGFSRYF</sequence>
<dbReference type="EMBL" id="SMAD01000004">
    <property type="protein sequence ID" value="TCS87883.1"/>
    <property type="molecule type" value="Genomic_DNA"/>
</dbReference>
<comment type="caution">
    <text evidence="1">The sequence shown here is derived from an EMBL/GenBank/DDBJ whole genome shotgun (WGS) entry which is preliminary data.</text>
</comment>
<reference evidence="1 2" key="1">
    <citation type="submission" date="2019-03" db="EMBL/GenBank/DDBJ databases">
        <title>Genomic Encyclopedia of Type Strains, Phase IV (KMG-IV): sequencing the most valuable type-strain genomes for metagenomic binning, comparative biology and taxonomic classification.</title>
        <authorList>
            <person name="Goeker M."/>
        </authorList>
    </citation>
    <scope>NUCLEOTIDE SEQUENCE [LARGE SCALE GENOMIC DNA]</scope>
    <source>
        <strain evidence="1 2">DSM 21100</strain>
    </source>
</reference>
<dbReference type="OrthoDB" id="1098580at2"/>
<evidence type="ECO:0008006" key="3">
    <source>
        <dbReference type="Google" id="ProtNLM"/>
    </source>
</evidence>
<dbReference type="AlphaFoldDB" id="A0A4R3KSP4"/>